<reference evidence="10" key="1">
    <citation type="submission" date="2023-01" db="EMBL/GenBank/DDBJ databases">
        <authorList>
            <person name="Piombo E."/>
        </authorList>
    </citation>
    <scope>NUCLEOTIDE SEQUENCE</scope>
</reference>
<dbReference type="Proteomes" id="UP001160390">
    <property type="component" value="Unassembled WGS sequence"/>
</dbReference>
<evidence type="ECO:0000313" key="11">
    <source>
        <dbReference type="Proteomes" id="UP001160390"/>
    </source>
</evidence>
<evidence type="ECO:0000256" key="6">
    <source>
        <dbReference type="ARBA" id="ARBA00023242"/>
    </source>
</evidence>
<dbReference type="PANTHER" id="PTHR40626">
    <property type="entry name" value="MIP31509P"/>
    <property type="match status" value="1"/>
</dbReference>
<dbReference type="PROSITE" id="PS50157">
    <property type="entry name" value="ZINC_FINGER_C2H2_2"/>
    <property type="match status" value="1"/>
</dbReference>
<keyword evidence="3" id="KW-0677">Repeat</keyword>
<dbReference type="Pfam" id="PF04082">
    <property type="entry name" value="Fungal_trans"/>
    <property type="match status" value="1"/>
</dbReference>
<dbReference type="GO" id="GO:0000981">
    <property type="term" value="F:DNA-binding transcription factor activity, RNA polymerase II-specific"/>
    <property type="evidence" value="ECO:0007669"/>
    <property type="project" value="InterPro"/>
</dbReference>
<dbReference type="Gene3D" id="3.30.160.60">
    <property type="entry name" value="Classic Zinc Finger"/>
    <property type="match status" value="1"/>
</dbReference>
<keyword evidence="5" id="KW-0862">Zinc</keyword>
<keyword evidence="2" id="KW-0479">Metal-binding</keyword>
<dbReference type="InterPro" id="IPR051059">
    <property type="entry name" value="VerF-like"/>
</dbReference>
<keyword evidence="4 7" id="KW-0863">Zinc-finger</keyword>
<accession>A0AA35Q0D9</accession>
<dbReference type="SUPFAM" id="SSF57667">
    <property type="entry name" value="beta-beta-alpha zinc fingers"/>
    <property type="match status" value="1"/>
</dbReference>
<evidence type="ECO:0000256" key="3">
    <source>
        <dbReference type="ARBA" id="ARBA00022737"/>
    </source>
</evidence>
<sequence>MDAMHYPQDHYNSNYGYGPSSSYSDPASRAYSTVPTASAPVKYTPITGRVSRAKKGYPVHVCDQCKPSKLANNGILSPDCRRHQLSHAPPELVCSVPGCGKTFHRKDLLERHQHRHEQDSRMSPMSGGGQPDPSYSQPMRRPPTTLSHVAPGSYSPPIPISSAPWDAGADSEMQHSTTQGYMNHQYASGVPAYVPSAGWPEGPEMGSVPPPMTFPGSWNNDQAPRTTMSTSMLYNYSTAPGTCEYPVDLCGMPLAADPGHFDTHHHANSTVRSLPPLLVEGQSPETLDIALAALSPCAVATTPLFSTCGSESGQMTGLFAAHVFAPVSLSREVQSAIPAYLEVYWDRTYPIYPYIHKASFDGLFDGEATPFELLKCAMAALATQFLDDRAHRIAGSELHAFACQELKTFTEGKHWSLPIMQAVVCCEYYARFRGRDKQSYKPSSNYRKVYEMTGFCHSPHIGLLAKTPNSQLVEKHHTFSLPLPVLGNKLLSWKDWVETETRRRLLATCFMLDVHTSAYFKEPPILALGPDHPSLPMNQVPFSTNTNPLWESPDWESWSRLVASDLSLGVPLGRALADEFTPQDVATMSGFDATILMTGYASQLAGSGEMDAVLAFSSPSSPASRLAKLFPASGVAQAYLAIHFTPLHALLSVSGNSWVLNRKVPGPNEFREHKQTLDKWCQSESAAVAVSWAARALLVFLRIRAKTRRTSEAGSSSSDVDSSTPPRGSRARWRDVSDYWGVYVCALICWAFGREASDQHRAYDGEGTAAHNEASRSEAARWILEAAQRRPEQLLKWRKRRCVRGVVCLARDILSPDCLANRSMLYSDAVSVLKRLGEPSA</sequence>
<dbReference type="AlphaFoldDB" id="A0AA35Q0D9"/>
<feature type="region of interest" description="Disordered" evidence="8">
    <location>
        <begin position="712"/>
        <end position="731"/>
    </location>
</feature>
<proteinExistence type="predicted"/>
<keyword evidence="11" id="KW-1185">Reference proteome</keyword>
<evidence type="ECO:0000256" key="7">
    <source>
        <dbReference type="PROSITE-ProRule" id="PRU00042"/>
    </source>
</evidence>
<protein>
    <recommendedName>
        <fullName evidence="9">C2H2-type domain-containing protein</fullName>
    </recommendedName>
</protein>
<feature type="domain" description="C2H2-type" evidence="9">
    <location>
        <begin position="92"/>
        <end position="121"/>
    </location>
</feature>
<gene>
    <name evidence="10" type="ORF">CCHLO57077_00010353</name>
</gene>
<dbReference type="GO" id="GO:0000978">
    <property type="term" value="F:RNA polymerase II cis-regulatory region sequence-specific DNA binding"/>
    <property type="evidence" value="ECO:0007669"/>
    <property type="project" value="InterPro"/>
</dbReference>
<dbReference type="InterPro" id="IPR007219">
    <property type="entry name" value="XnlR_reg_dom"/>
</dbReference>
<evidence type="ECO:0000256" key="8">
    <source>
        <dbReference type="SAM" id="MobiDB-lite"/>
    </source>
</evidence>
<dbReference type="InterPro" id="IPR036236">
    <property type="entry name" value="Znf_C2H2_sf"/>
</dbReference>
<dbReference type="CDD" id="cd12148">
    <property type="entry name" value="fungal_TF_MHR"/>
    <property type="match status" value="1"/>
</dbReference>
<evidence type="ECO:0000256" key="2">
    <source>
        <dbReference type="ARBA" id="ARBA00022723"/>
    </source>
</evidence>
<dbReference type="GO" id="GO:0006351">
    <property type="term" value="P:DNA-templated transcription"/>
    <property type="evidence" value="ECO:0007669"/>
    <property type="project" value="InterPro"/>
</dbReference>
<dbReference type="GO" id="GO:0008270">
    <property type="term" value="F:zinc ion binding"/>
    <property type="evidence" value="ECO:0007669"/>
    <property type="project" value="UniProtKB-KW"/>
</dbReference>
<evidence type="ECO:0000256" key="1">
    <source>
        <dbReference type="ARBA" id="ARBA00004123"/>
    </source>
</evidence>
<evidence type="ECO:0000313" key="10">
    <source>
        <dbReference type="EMBL" id="CAI6086419.1"/>
    </source>
</evidence>
<name>A0AA35Q0D9_9HYPO</name>
<comment type="caution">
    <text evidence="10">The sequence shown here is derived from an EMBL/GenBank/DDBJ whole genome shotgun (WGS) entry which is preliminary data.</text>
</comment>
<dbReference type="EMBL" id="CABFNP030000786">
    <property type="protein sequence ID" value="CAI6086419.1"/>
    <property type="molecule type" value="Genomic_DNA"/>
</dbReference>
<comment type="subcellular location">
    <subcellularLocation>
        <location evidence="1">Nucleus</location>
    </subcellularLocation>
</comment>
<evidence type="ECO:0000256" key="5">
    <source>
        <dbReference type="ARBA" id="ARBA00022833"/>
    </source>
</evidence>
<dbReference type="InterPro" id="IPR013087">
    <property type="entry name" value="Znf_C2H2_type"/>
</dbReference>
<organism evidence="10 11">
    <name type="scientific">Clonostachys chloroleuca</name>
    <dbReference type="NCBI Taxonomy" id="1926264"/>
    <lineage>
        <taxon>Eukaryota</taxon>
        <taxon>Fungi</taxon>
        <taxon>Dikarya</taxon>
        <taxon>Ascomycota</taxon>
        <taxon>Pezizomycotina</taxon>
        <taxon>Sordariomycetes</taxon>
        <taxon>Hypocreomycetidae</taxon>
        <taxon>Hypocreales</taxon>
        <taxon>Bionectriaceae</taxon>
        <taxon>Clonostachys</taxon>
    </lineage>
</organism>
<evidence type="ECO:0000259" key="9">
    <source>
        <dbReference type="PROSITE" id="PS50157"/>
    </source>
</evidence>
<dbReference type="SMART" id="SM00355">
    <property type="entry name" value="ZnF_C2H2"/>
    <property type="match status" value="2"/>
</dbReference>
<dbReference type="GO" id="GO:0000785">
    <property type="term" value="C:chromatin"/>
    <property type="evidence" value="ECO:0007669"/>
    <property type="project" value="TreeGrafter"/>
</dbReference>
<dbReference type="GO" id="GO:0005634">
    <property type="term" value="C:nucleus"/>
    <property type="evidence" value="ECO:0007669"/>
    <property type="project" value="UniProtKB-SubCell"/>
</dbReference>
<evidence type="ECO:0000256" key="4">
    <source>
        <dbReference type="ARBA" id="ARBA00022771"/>
    </source>
</evidence>
<keyword evidence="6" id="KW-0539">Nucleus</keyword>
<feature type="region of interest" description="Disordered" evidence="8">
    <location>
        <begin position="111"/>
        <end position="176"/>
    </location>
</feature>
<dbReference type="PANTHER" id="PTHR40626:SF30">
    <property type="entry name" value="FINGER DOMAIN PROTEIN, PUTATIVE (AFU_ORTHOLOGUE AFUA_4G13600)-RELATED"/>
    <property type="match status" value="1"/>
</dbReference>
<dbReference type="PROSITE" id="PS00028">
    <property type="entry name" value="ZINC_FINGER_C2H2_1"/>
    <property type="match status" value="1"/>
</dbReference>
<feature type="compositionally biased region" description="Basic and acidic residues" evidence="8">
    <location>
        <begin position="111"/>
        <end position="120"/>
    </location>
</feature>